<dbReference type="Proteomes" id="UP000054097">
    <property type="component" value="Unassembled WGS sequence"/>
</dbReference>
<dbReference type="EMBL" id="KN824279">
    <property type="protein sequence ID" value="KIM32601.1"/>
    <property type="molecule type" value="Genomic_DNA"/>
</dbReference>
<evidence type="ECO:0000313" key="4">
    <source>
        <dbReference type="Proteomes" id="UP000054097"/>
    </source>
</evidence>
<evidence type="ECO:0000313" key="3">
    <source>
        <dbReference type="EMBL" id="KIM32601.1"/>
    </source>
</evidence>
<evidence type="ECO:0000259" key="2">
    <source>
        <dbReference type="PROSITE" id="PS50181"/>
    </source>
</evidence>
<organism evidence="3 4">
    <name type="scientific">Serendipita vermifera MAFF 305830</name>
    <dbReference type="NCBI Taxonomy" id="933852"/>
    <lineage>
        <taxon>Eukaryota</taxon>
        <taxon>Fungi</taxon>
        <taxon>Dikarya</taxon>
        <taxon>Basidiomycota</taxon>
        <taxon>Agaricomycotina</taxon>
        <taxon>Agaricomycetes</taxon>
        <taxon>Sebacinales</taxon>
        <taxon>Serendipitaceae</taxon>
        <taxon>Serendipita</taxon>
    </lineage>
</organism>
<feature type="region of interest" description="Disordered" evidence="1">
    <location>
        <begin position="170"/>
        <end position="206"/>
    </location>
</feature>
<proteinExistence type="predicted"/>
<reference evidence="4" key="2">
    <citation type="submission" date="2015-01" db="EMBL/GenBank/DDBJ databases">
        <title>Evolutionary Origins and Diversification of the Mycorrhizal Mutualists.</title>
        <authorList>
            <consortium name="DOE Joint Genome Institute"/>
            <consortium name="Mycorrhizal Genomics Consortium"/>
            <person name="Kohler A."/>
            <person name="Kuo A."/>
            <person name="Nagy L.G."/>
            <person name="Floudas D."/>
            <person name="Copeland A."/>
            <person name="Barry K.W."/>
            <person name="Cichocki N."/>
            <person name="Veneault-Fourrey C."/>
            <person name="LaButti K."/>
            <person name="Lindquist E.A."/>
            <person name="Lipzen A."/>
            <person name="Lundell T."/>
            <person name="Morin E."/>
            <person name="Murat C."/>
            <person name="Riley R."/>
            <person name="Ohm R."/>
            <person name="Sun H."/>
            <person name="Tunlid A."/>
            <person name="Henrissat B."/>
            <person name="Grigoriev I.V."/>
            <person name="Hibbett D.S."/>
            <person name="Martin F."/>
        </authorList>
    </citation>
    <scope>NUCLEOTIDE SEQUENCE [LARGE SCALE GENOMIC DNA]</scope>
    <source>
        <strain evidence="4">MAFF 305830</strain>
    </source>
</reference>
<feature type="compositionally biased region" description="Basic and acidic residues" evidence="1">
    <location>
        <begin position="251"/>
        <end position="262"/>
    </location>
</feature>
<dbReference type="AlphaFoldDB" id="A0A0C3BMG9"/>
<accession>A0A0C3BMG9</accession>
<reference evidence="3 4" key="1">
    <citation type="submission" date="2014-04" db="EMBL/GenBank/DDBJ databases">
        <authorList>
            <consortium name="DOE Joint Genome Institute"/>
            <person name="Kuo A."/>
            <person name="Zuccaro A."/>
            <person name="Kohler A."/>
            <person name="Nagy L.G."/>
            <person name="Floudas D."/>
            <person name="Copeland A."/>
            <person name="Barry K.W."/>
            <person name="Cichocki N."/>
            <person name="Veneault-Fourrey C."/>
            <person name="LaButti K."/>
            <person name="Lindquist E.A."/>
            <person name="Lipzen A."/>
            <person name="Lundell T."/>
            <person name="Morin E."/>
            <person name="Murat C."/>
            <person name="Sun H."/>
            <person name="Tunlid A."/>
            <person name="Henrissat B."/>
            <person name="Grigoriev I.V."/>
            <person name="Hibbett D.S."/>
            <person name="Martin F."/>
            <person name="Nordberg H.P."/>
            <person name="Cantor M.N."/>
            <person name="Hua S.X."/>
        </authorList>
    </citation>
    <scope>NUCLEOTIDE SEQUENCE [LARGE SCALE GENOMIC DNA]</scope>
    <source>
        <strain evidence="3 4">MAFF 305830</strain>
    </source>
</reference>
<dbReference type="InterPro" id="IPR036047">
    <property type="entry name" value="F-box-like_dom_sf"/>
</dbReference>
<protein>
    <recommendedName>
        <fullName evidence="2">F-box domain-containing protein</fullName>
    </recommendedName>
</protein>
<dbReference type="Gene3D" id="1.20.1280.50">
    <property type="match status" value="1"/>
</dbReference>
<dbReference type="PROSITE" id="PS50181">
    <property type="entry name" value="FBOX"/>
    <property type="match status" value="1"/>
</dbReference>
<name>A0A0C3BMG9_SERVB</name>
<dbReference type="Pfam" id="PF12937">
    <property type="entry name" value="F-box-like"/>
    <property type="match status" value="1"/>
</dbReference>
<dbReference type="OrthoDB" id="6419443at2759"/>
<dbReference type="InterPro" id="IPR001810">
    <property type="entry name" value="F-box_dom"/>
</dbReference>
<feature type="region of interest" description="Disordered" evidence="1">
    <location>
        <begin position="241"/>
        <end position="262"/>
    </location>
</feature>
<dbReference type="CDD" id="cd09917">
    <property type="entry name" value="F-box_SF"/>
    <property type="match status" value="1"/>
</dbReference>
<sequence length="262" mass="29680">MAPGSLLQDVLKQQLEAVEDAQRRSGLLSPSDSDDETIDVMSGTATPVRSRNPTRATSPTRRPAKQSSLGQVSSLLGSELSARISSKDPLRALPDKIRPIIFCMLSATDLAACTLVCQRWKKSQTINHAWYQIHRHETYQFSDLPVGKWTKRESKRDWRTELIKARKIREKESSTPLNGQLFSNSRSNRTPARSGTVTPDGYLTPRELKEEEWARQEQTSTTPDKVQSRAWYKEVGGKRVRKTKTGMTGGMRDRTAWSEEEY</sequence>
<feature type="domain" description="F-box" evidence="2">
    <location>
        <begin position="87"/>
        <end position="133"/>
    </location>
</feature>
<gene>
    <name evidence="3" type="ORF">M408DRAFT_62803</name>
</gene>
<dbReference type="SUPFAM" id="SSF81383">
    <property type="entry name" value="F-box domain"/>
    <property type="match status" value="1"/>
</dbReference>
<feature type="region of interest" description="Disordered" evidence="1">
    <location>
        <begin position="21"/>
        <end position="70"/>
    </location>
</feature>
<feature type="compositionally biased region" description="Polar residues" evidence="1">
    <location>
        <begin position="174"/>
        <end position="197"/>
    </location>
</feature>
<dbReference type="HOGENOM" id="CLU_074638_0_0_1"/>
<keyword evidence="4" id="KW-1185">Reference proteome</keyword>
<feature type="compositionally biased region" description="Polar residues" evidence="1">
    <location>
        <begin position="43"/>
        <end position="60"/>
    </location>
</feature>
<dbReference type="STRING" id="933852.A0A0C3BMG9"/>
<evidence type="ECO:0000256" key="1">
    <source>
        <dbReference type="SAM" id="MobiDB-lite"/>
    </source>
</evidence>